<dbReference type="PANTHER" id="PTHR43694:SF1">
    <property type="entry name" value="RIBONUCLEASE J"/>
    <property type="match status" value="1"/>
</dbReference>
<dbReference type="Gene3D" id="3.60.15.10">
    <property type="entry name" value="Ribonuclease Z/Hydroxyacylglutathione hydrolase-like"/>
    <property type="match status" value="1"/>
</dbReference>
<accession>A0A430FHK9</accession>
<evidence type="ECO:0000256" key="1">
    <source>
        <dbReference type="ARBA" id="ARBA00022839"/>
    </source>
</evidence>
<keyword evidence="1" id="KW-0269">Exonuclease</keyword>
<dbReference type="Gene3D" id="3.40.50.10710">
    <property type="entry name" value="Metallo-hydrolase/oxidoreductase"/>
    <property type="match status" value="1"/>
</dbReference>
<dbReference type="InterPro" id="IPR042173">
    <property type="entry name" value="RNase_J_2"/>
</dbReference>
<dbReference type="OrthoDB" id="9803916at2"/>
<dbReference type="GO" id="GO:0003723">
    <property type="term" value="F:RNA binding"/>
    <property type="evidence" value="ECO:0007669"/>
    <property type="project" value="UniProtKB-KW"/>
</dbReference>
<keyword evidence="5" id="KW-1185">Reference proteome</keyword>
<evidence type="ECO:0000256" key="2">
    <source>
        <dbReference type="ARBA" id="ARBA00022884"/>
    </source>
</evidence>
<protein>
    <submittedName>
        <fullName evidence="4">MBL fold metallo-hydrolase</fullName>
    </submittedName>
</protein>
<organism evidence="4 5">
    <name type="scientific">Bifidobacterium callimiconis</name>
    <dbReference type="NCBI Taxonomy" id="2306973"/>
    <lineage>
        <taxon>Bacteria</taxon>
        <taxon>Bacillati</taxon>
        <taxon>Actinomycetota</taxon>
        <taxon>Actinomycetes</taxon>
        <taxon>Bifidobacteriales</taxon>
        <taxon>Bifidobacteriaceae</taxon>
        <taxon>Bifidobacterium</taxon>
    </lineage>
</organism>
<sequence length="452" mass="49573">MASNADPTHGNGSTASATTVGERTRITLLRGTDTIGGNLILVDYGRDRIVFDFGCVYDPAAGETPRDLPGLVASGVVPYLPGVFDRDVPVPGHEWRDDHDHVAVFVSHAHLDHSAMINLIDPAVPLYMMEDTRRLVRAMNAFGGFCLPAGARHDGWDHTRPIIGVPAGGRVTVGAIQVTLMPVDHDAYGAAGFRIDTPDASIAYTGDLRFHGWHGGDSMAFLAANRGVDMLIMEGVSISFREPGEPAVEAETSEADVLRELVGLIEANPGRQITFDYYPTDVERVRHLIAFSPRRIVLAARAAGVLAAVTGEKSYYYRLPGERTVDTLDPGMEVDIERLIADRHDYCWQLDAMAQDRVFDRLAAGGLHLHTGALPLGDFDPAYEPFMRRFTDRGIRAYDVNCSGHAYVEQAIGIIDMVRPRTLIPVHGERPDRYRNPYGRTVIPRPGMIVEP</sequence>
<comment type="caution">
    <text evidence="4">The sequence shown here is derived from an EMBL/GenBank/DDBJ whole genome shotgun (WGS) entry which is preliminary data.</text>
</comment>
<dbReference type="EMBL" id="QXGJ01000001">
    <property type="protein sequence ID" value="RSX52373.1"/>
    <property type="molecule type" value="Genomic_DNA"/>
</dbReference>
<keyword evidence="1" id="KW-0540">Nuclease</keyword>
<dbReference type="CDD" id="cd07732">
    <property type="entry name" value="metallo-hydrolase-like_MBL-fold"/>
    <property type="match status" value="1"/>
</dbReference>
<name>A0A430FHK9_9BIFI</name>
<dbReference type="Proteomes" id="UP000288607">
    <property type="component" value="Unassembled WGS sequence"/>
</dbReference>
<dbReference type="GO" id="GO:0004527">
    <property type="term" value="F:exonuclease activity"/>
    <property type="evidence" value="ECO:0007669"/>
    <property type="project" value="UniProtKB-KW"/>
</dbReference>
<dbReference type="InterPro" id="IPR001279">
    <property type="entry name" value="Metallo-B-lactamas"/>
</dbReference>
<reference evidence="4 5" key="1">
    <citation type="submission" date="2018-09" db="EMBL/GenBank/DDBJ databases">
        <title>Characterization of the phylogenetic diversity of five novel species belonging to the genus Bifidobacterium.</title>
        <authorList>
            <person name="Lugli G.A."/>
            <person name="Duranti S."/>
            <person name="Milani C."/>
        </authorList>
    </citation>
    <scope>NUCLEOTIDE SEQUENCE [LARGE SCALE GENOMIC DNA]</scope>
    <source>
        <strain evidence="4 5">2028B</strain>
    </source>
</reference>
<dbReference type="InterPro" id="IPR011108">
    <property type="entry name" value="RMMBL"/>
</dbReference>
<dbReference type="AlphaFoldDB" id="A0A430FHK9"/>
<evidence type="ECO:0000259" key="3">
    <source>
        <dbReference type="SMART" id="SM00849"/>
    </source>
</evidence>
<proteinExistence type="predicted"/>
<gene>
    <name evidence="4" type="ORF">D2E23_0101</name>
</gene>
<evidence type="ECO:0000313" key="4">
    <source>
        <dbReference type="EMBL" id="RSX52373.1"/>
    </source>
</evidence>
<dbReference type="SUPFAM" id="SSF56281">
    <property type="entry name" value="Metallo-hydrolase/oxidoreductase"/>
    <property type="match status" value="1"/>
</dbReference>
<feature type="domain" description="Metallo-beta-lactamase" evidence="3">
    <location>
        <begin position="36"/>
        <end position="248"/>
    </location>
</feature>
<dbReference type="RefSeq" id="WP_126029072.1">
    <property type="nucleotide sequence ID" value="NZ_JAFEJY010000008.1"/>
</dbReference>
<dbReference type="PANTHER" id="PTHR43694">
    <property type="entry name" value="RIBONUCLEASE J"/>
    <property type="match status" value="1"/>
</dbReference>
<keyword evidence="4" id="KW-0378">Hydrolase</keyword>
<dbReference type="Pfam" id="PF12706">
    <property type="entry name" value="Lactamase_B_2"/>
    <property type="match status" value="1"/>
</dbReference>
<keyword evidence="2" id="KW-0694">RNA-binding</keyword>
<dbReference type="SMART" id="SM00849">
    <property type="entry name" value="Lactamase_B"/>
    <property type="match status" value="1"/>
</dbReference>
<dbReference type="Pfam" id="PF07521">
    <property type="entry name" value="RMMBL"/>
    <property type="match status" value="1"/>
</dbReference>
<evidence type="ECO:0000313" key="5">
    <source>
        <dbReference type="Proteomes" id="UP000288607"/>
    </source>
</evidence>
<dbReference type="InterPro" id="IPR036866">
    <property type="entry name" value="RibonucZ/Hydroxyglut_hydro"/>
</dbReference>